<protein>
    <submittedName>
        <fullName evidence="2">Uncharacterized protein</fullName>
    </submittedName>
</protein>
<sequence>MRLRWILGEKMVVSGGGVLPHVIYKPDPAGWLWSEMDHLLSGGFQNDHRDADFYVGGTKRKAVADSQTHCELWRAAWTLKEMNLTHKELPVALPEKKFVLEVPGKSTEFAYSSKFPPSALSLSIKTAQVIHLKTPHTPHPTLFMHLLLHTRRAFFVPPGDPDRPQEKAALLYASGHAQRWLAQHPRAATPFPVFLNRHLRLATVSHSHVVRGGFEFDGDRSFYGLIETSIRTVIPERVDIHRIIARALATNDVLGEYMDALGMLDATSPDKTAGDAFETVLGALLQDRPYTVLQDWVTTAFQPLILVAQAALDNNKRKMPDLSTIEPRVSKRRRVDHGSNASTTYSSTAPYSFPASTPASLDVGLEFTTLPHARADLDFVLAFLDSVLPAPAPAVAEPCPALANGLTGSKNTPKVAQSVPAQGKENVAP</sequence>
<reference evidence="2" key="1">
    <citation type="submission" date="2023-03" db="EMBL/GenBank/DDBJ databases">
        <title>Massive genome expansion in bonnet fungi (Mycena s.s.) driven by repeated elements and novel gene families across ecological guilds.</title>
        <authorList>
            <consortium name="Lawrence Berkeley National Laboratory"/>
            <person name="Harder C.B."/>
            <person name="Miyauchi S."/>
            <person name="Viragh M."/>
            <person name="Kuo A."/>
            <person name="Thoen E."/>
            <person name="Andreopoulos B."/>
            <person name="Lu D."/>
            <person name="Skrede I."/>
            <person name="Drula E."/>
            <person name="Henrissat B."/>
            <person name="Morin E."/>
            <person name="Kohler A."/>
            <person name="Barry K."/>
            <person name="LaButti K."/>
            <person name="Morin E."/>
            <person name="Salamov A."/>
            <person name="Lipzen A."/>
            <person name="Mereny Z."/>
            <person name="Hegedus B."/>
            <person name="Baldrian P."/>
            <person name="Stursova M."/>
            <person name="Weitz H."/>
            <person name="Taylor A."/>
            <person name="Grigoriev I.V."/>
            <person name="Nagy L.G."/>
            <person name="Martin F."/>
            <person name="Kauserud H."/>
        </authorList>
    </citation>
    <scope>NUCLEOTIDE SEQUENCE</scope>
    <source>
        <strain evidence="2">9284</strain>
    </source>
</reference>
<accession>A0AAD7B4B2</accession>
<comment type="caution">
    <text evidence="2">The sequence shown here is derived from an EMBL/GenBank/DDBJ whole genome shotgun (WGS) entry which is preliminary data.</text>
</comment>
<dbReference type="EMBL" id="JARKIF010000039">
    <property type="protein sequence ID" value="KAJ7609649.1"/>
    <property type="molecule type" value="Genomic_DNA"/>
</dbReference>
<evidence type="ECO:0000313" key="3">
    <source>
        <dbReference type="Proteomes" id="UP001221142"/>
    </source>
</evidence>
<proteinExistence type="predicted"/>
<dbReference type="AlphaFoldDB" id="A0AAD7B4B2"/>
<name>A0AAD7B4B2_9AGAR</name>
<dbReference type="Proteomes" id="UP001221142">
    <property type="component" value="Unassembled WGS sequence"/>
</dbReference>
<organism evidence="2 3">
    <name type="scientific">Roridomyces roridus</name>
    <dbReference type="NCBI Taxonomy" id="1738132"/>
    <lineage>
        <taxon>Eukaryota</taxon>
        <taxon>Fungi</taxon>
        <taxon>Dikarya</taxon>
        <taxon>Basidiomycota</taxon>
        <taxon>Agaricomycotina</taxon>
        <taxon>Agaricomycetes</taxon>
        <taxon>Agaricomycetidae</taxon>
        <taxon>Agaricales</taxon>
        <taxon>Marasmiineae</taxon>
        <taxon>Mycenaceae</taxon>
        <taxon>Roridomyces</taxon>
    </lineage>
</organism>
<evidence type="ECO:0000256" key="1">
    <source>
        <dbReference type="SAM" id="MobiDB-lite"/>
    </source>
</evidence>
<evidence type="ECO:0000313" key="2">
    <source>
        <dbReference type="EMBL" id="KAJ7609649.1"/>
    </source>
</evidence>
<feature type="region of interest" description="Disordered" evidence="1">
    <location>
        <begin position="404"/>
        <end position="429"/>
    </location>
</feature>
<keyword evidence="3" id="KW-1185">Reference proteome</keyword>
<feature type="compositionally biased region" description="Polar residues" evidence="1">
    <location>
        <begin position="406"/>
        <end position="415"/>
    </location>
</feature>
<gene>
    <name evidence="2" type="ORF">FB45DRAFT_876429</name>
</gene>